<proteinExistence type="predicted"/>
<dbReference type="PANTHER" id="PTHR35526">
    <property type="entry name" value="ANTI-SIGMA-F FACTOR RSBW-RELATED"/>
    <property type="match status" value="1"/>
</dbReference>
<dbReference type="PANTHER" id="PTHR35526:SF3">
    <property type="entry name" value="ANTI-SIGMA-F FACTOR RSBW"/>
    <property type="match status" value="1"/>
</dbReference>
<evidence type="ECO:0000256" key="1">
    <source>
        <dbReference type="ARBA" id="ARBA00022527"/>
    </source>
</evidence>
<feature type="domain" description="Histidine kinase/HSP90-like ATPase" evidence="2">
    <location>
        <begin position="32"/>
        <end position="139"/>
    </location>
</feature>
<dbReference type="CDD" id="cd16934">
    <property type="entry name" value="HATPase_RsbT-like"/>
    <property type="match status" value="1"/>
</dbReference>
<dbReference type="EMBL" id="ALAO01000066">
    <property type="protein sequence ID" value="EKO40522.1"/>
    <property type="molecule type" value="Genomic_DNA"/>
</dbReference>
<keyword evidence="1" id="KW-0723">Serine/threonine-protein kinase</keyword>
<dbReference type="Proteomes" id="UP000006272">
    <property type="component" value="Unassembled WGS sequence"/>
</dbReference>
<accession>K6FPQ9</accession>
<evidence type="ECO:0000313" key="4">
    <source>
        <dbReference type="Proteomes" id="UP000006272"/>
    </source>
</evidence>
<comment type="caution">
    <text evidence="3">The sequence shown here is derived from an EMBL/GenBank/DDBJ whole genome shotgun (WGS) entry which is preliminary data.</text>
</comment>
<keyword evidence="3" id="KW-0808">Transferase</keyword>
<organism evidence="3 4">
    <name type="scientific">Solidesulfovibrio magneticus str. Maddingley MBC34</name>
    <dbReference type="NCBI Taxonomy" id="1206767"/>
    <lineage>
        <taxon>Bacteria</taxon>
        <taxon>Pseudomonadati</taxon>
        <taxon>Thermodesulfobacteriota</taxon>
        <taxon>Desulfovibrionia</taxon>
        <taxon>Desulfovibrionales</taxon>
        <taxon>Desulfovibrionaceae</taxon>
        <taxon>Solidesulfovibrio</taxon>
    </lineage>
</organism>
<evidence type="ECO:0000259" key="2">
    <source>
        <dbReference type="Pfam" id="PF13581"/>
    </source>
</evidence>
<gene>
    <name evidence="3" type="ORF">B193_0755</name>
</gene>
<dbReference type="InterPro" id="IPR036890">
    <property type="entry name" value="HATPase_C_sf"/>
</dbReference>
<dbReference type="AlphaFoldDB" id="K6FPQ9"/>
<protein>
    <submittedName>
        <fullName evidence="3">Anti-sigma regulatory factor (Ser/Thr protein kinase)</fullName>
    </submittedName>
</protein>
<dbReference type="InterPro" id="IPR050267">
    <property type="entry name" value="Anti-sigma-factor_SerPK"/>
</dbReference>
<dbReference type="Pfam" id="PF13581">
    <property type="entry name" value="HATPase_c_2"/>
    <property type="match status" value="1"/>
</dbReference>
<keyword evidence="3" id="KW-0418">Kinase</keyword>
<dbReference type="InterPro" id="IPR003594">
    <property type="entry name" value="HATPase_dom"/>
</dbReference>
<reference evidence="3 4" key="1">
    <citation type="submission" date="2012-07" db="EMBL/GenBank/DDBJ databases">
        <title>Draft genome sequence of Desulfovibrio magneticus str. Maddingley MBC34 obtained from a metagenomic sequence of a methanogenic enrichment isolated from coal-seam formation water in Victoria, Australia.</title>
        <authorList>
            <person name="Greenfield P."/>
            <person name="Hendry P."/>
            <person name="Li D."/>
            <person name="Rosewarne C.P."/>
            <person name="Tran-Dinh N."/>
            <person name="Elbourne L.D.H."/>
            <person name="Paulsen I.T."/>
            <person name="Midgley D.J."/>
        </authorList>
    </citation>
    <scope>NUCLEOTIDE SEQUENCE [LARGE SCALE GENOMIC DNA]</scope>
    <source>
        <strain evidence="4">Maddingley MBC34</strain>
    </source>
</reference>
<sequence>MTRRSCPRGVPVSSPDLLPEQRLDLLESADNALAISVARHFAREMGFDDSQEFLIATAVSELATNILRYAGKGQMTFRVVEAGGRLGMEVVAIDGGPGIADIEKAMADHYSTGDSLGLGLPSVRRIMDSFQVESRPGLTICVGRKWRE</sequence>
<name>K6FPQ9_9BACT</name>
<dbReference type="PATRIC" id="fig|1206767.3.peg.716"/>
<dbReference type="Gene3D" id="3.30.565.10">
    <property type="entry name" value="Histidine kinase-like ATPase, C-terminal domain"/>
    <property type="match status" value="1"/>
</dbReference>
<dbReference type="SUPFAM" id="SSF55874">
    <property type="entry name" value="ATPase domain of HSP90 chaperone/DNA topoisomerase II/histidine kinase"/>
    <property type="match status" value="1"/>
</dbReference>
<evidence type="ECO:0000313" key="3">
    <source>
        <dbReference type="EMBL" id="EKO40522.1"/>
    </source>
</evidence>
<dbReference type="GO" id="GO:0004674">
    <property type="term" value="F:protein serine/threonine kinase activity"/>
    <property type="evidence" value="ECO:0007669"/>
    <property type="project" value="UniProtKB-KW"/>
</dbReference>